<comment type="similarity">
    <text evidence="1">Belongs to the SMC family. SbcC subfamily.</text>
</comment>
<dbReference type="InterPro" id="IPR025662">
    <property type="entry name" value="Sigma_54_int_dom_ATP-bd_1"/>
</dbReference>
<gene>
    <name evidence="7" type="ORF">HGQ17_11245</name>
</gene>
<dbReference type="RefSeq" id="WP_168888037.1">
    <property type="nucleotide sequence ID" value="NZ_JABAHY010000011.1"/>
</dbReference>
<evidence type="ECO:0000259" key="6">
    <source>
        <dbReference type="Pfam" id="PF13476"/>
    </source>
</evidence>
<reference evidence="7 8" key="1">
    <citation type="submission" date="2020-04" db="EMBL/GenBank/DDBJ databases">
        <title>Nesterenkonia sp. nov., isolated from marine sediment.</title>
        <authorList>
            <person name="Zhang G."/>
        </authorList>
    </citation>
    <scope>NUCLEOTIDE SEQUENCE [LARGE SCALE GENOMIC DNA]</scope>
    <source>
        <strain evidence="7 8">MY13</strain>
    </source>
</reference>
<dbReference type="Proteomes" id="UP000523139">
    <property type="component" value="Unassembled WGS sequence"/>
</dbReference>
<protein>
    <recommendedName>
        <fullName evidence="3">Nuclease SbcCD subunit C</fullName>
    </recommendedName>
</protein>
<evidence type="ECO:0000256" key="3">
    <source>
        <dbReference type="ARBA" id="ARBA00013368"/>
    </source>
</evidence>
<dbReference type="PANTHER" id="PTHR32114:SF2">
    <property type="entry name" value="ABC TRANSPORTER ABCH.3"/>
    <property type="match status" value="1"/>
</dbReference>
<evidence type="ECO:0000256" key="1">
    <source>
        <dbReference type="ARBA" id="ARBA00006930"/>
    </source>
</evidence>
<evidence type="ECO:0000256" key="5">
    <source>
        <dbReference type="SAM" id="MobiDB-lite"/>
    </source>
</evidence>
<name>A0A7X8YEJ2_9MICC</name>
<accession>A0A7X8YEJ2</accession>
<evidence type="ECO:0000313" key="8">
    <source>
        <dbReference type="Proteomes" id="UP000523139"/>
    </source>
</evidence>
<proteinExistence type="inferred from homology"/>
<evidence type="ECO:0000313" key="7">
    <source>
        <dbReference type="EMBL" id="NLS10555.1"/>
    </source>
</evidence>
<feature type="region of interest" description="Disordered" evidence="5">
    <location>
        <begin position="249"/>
        <end position="281"/>
    </location>
</feature>
<dbReference type="PROSITE" id="PS00675">
    <property type="entry name" value="SIGMA54_INTERACT_1"/>
    <property type="match status" value="1"/>
</dbReference>
<keyword evidence="4" id="KW-0175">Coiled coil</keyword>
<feature type="coiled-coil region" evidence="4">
    <location>
        <begin position="779"/>
        <end position="820"/>
    </location>
</feature>
<feature type="domain" description="Rad50/SbcC-type AAA" evidence="6">
    <location>
        <begin position="6"/>
        <end position="212"/>
    </location>
</feature>
<dbReference type="Pfam" id="PF13558">
    <property type="entry name" value="SbcC_Walker_B"/>
    <property type="match status" value="1"/>
</dbReference>
<dbReference type="GO" id="GO:0016887">
    <property type="term" value="F:ATP hydrolysis activity"/>
    <property type="evidence" value="ECO:0007669"/>
    <property type="project" value="InterPro"/>
</dbReference>
<dbReference type="GO" id="GO:0006302">
    <property type="term" value="P:double-strand break repair"/>
    <property type="evidence" value="ECO:0007669"/>
    <property type="project" value="InterPro"/>
</dbReference>
<organism evidence="7 8">
    <name type="scientific">Nesterenkonia sedimenti</name>
    <dbReference type="NCBI Taxonomy" id="1463632"/>
    <lineage>
        <taxon>Bacteria</taxon>
        <taxon>Bacillati</taxon>
        <taxon>Actinomycetota</taxon>
        <taxon>Actinomycetes</taxon>
        <taxon>Micrococcales</taxon>
        <taxon>Micrococcaceae</taxon>
        <taxon>Nesterenkonia</taxon>
    </lineage>
</organism>
<dbReference type="SUPFAM" id="SSF52540">
    <property type="entry name" value="P-loop containing nucleoside triphosphate hydrolases"/>
    <property type="match status" value="1"/>
</dbReference>
<evidence type="ECO:0000256" key="2">
    <source>
        <dbReference type="ARBA" id="ARBA00011322"/>
    </source>
</evidence>
<dbReference type="InterPro" id="IPR027417">
    <property type="entry name" value="P-loop_NTPase"/>
</dbReference>
<evidence type="ECO:0000256" key="4">
    <source>
        <dbReference type="SAM" id="Coils"/>
    </source>
</evidence>
<dbReference type="Pfam" id="PF13476">
    <property type="entry name" value="AAA_23"/>
    <property type="match status" value="1"/>
</dbReference>
<feature type="coiled-coil region" evidence="4">
    <location>
        <begin position="535"/>
        <end position="701"/>
    </location>
</feature>
<comment type="caution">
    <text evidence="7">The sequence shown here is derived from an EMBL/GenBank/DDBJ whole genome shotgun (WGS) entry which is preliminary data.</text>
</comment>
<comment type="subunit">
    <text evidence="2">Heterodimer of SbcC and SbcD.</text>
</comment>
<dbReference type="PANTHER" id="PTHR32114">
    <property type="entry name" value="ABC TRANSPORTER ABCH.3"/>
    <property type="match status" value="1"/>
</dbReference>
<feature type="region of interest" description="Disordered" evidence="5">
    <location>
        <begin position="443"/>
        <end position="465"/>
    </location>
</feature>
<keyword evidence="8" id="KW-1185">Reference proteome</keyword>
<dbReference type="AlphaFoldDB" id="A0A7X8YEJ2"/>
<dbReference type="EMBL" id="JABAHY010000011">
    <property type="protein sequence ID" value="NLS10555.1"/>
    <property type="molecule type" value="Genomic_DNA"/>
</dbReference>
<dbReference type="InterPro" id="IPR038729">
    <property type="entry name" value="Rad50/SbcC_AAA"/>
</dbReference>
<feature type="coiled-coil region" evidence="4">
    <location>
        <begin position="396"/>
        <end position="430"/>
    </location>
</feature>
<sequence length="1005" mass="112024">MRFHTLKLCAFGPFPGTETVDFDALGADGLFLLRGETGSGKTSVLDALTFALYGTVPGERRPDQLKSQHAPADRVPYVELEFSRGEDRYRIRRQAVYWRPPKRRGAKPQRVGAELSIQRRTDGDWKTLPVHKIAEADAELEQIIGLKVHEFTKVILLPQGAFAQLLHANNETRREILEQLFDIWIYNRLEAHLWEQKRDAEDLLNQLEKTISIHTSTLRDSAAALLADQAPQTDELTEEELITTVTEAAHSRQQQLAEAESTAKKAAQQARQQAEDLKSRRRQMQLWAEHLRRLEDHQNQRGAVDQARRQLAEHRAGQSVRDWLSAAEKAETRHRSLLAGAEEAAQRAHQVLTEQSDIASTEISTAIEELNVLHARLTSPEATGAETEHSRLLQQAQTAKKAADEATTRAEEIAAEVTGLQKTQQELQEQLLDPEELDQTLDSARSSLSGAEQKVQLGGQRQKTQQELTDLSDRITTAEQEVHEAEAEYRRLSEGHLQSLASELAAQLEPGSPCLVCGSTEHPQPLETSPETVSRDQVEEAAEVLNQRRGQLQSLQAEKTKTVTRLQEIQQSLEEDAETLLEQLTAAAETSSTAVETAEATRTQQHRLRREAEQAGQKLTELRNQHTQALHRAETQQAEAHRLGEEAQTLQERINELRAEHPSISQRISALESLHKHLSAATQQEQEAAAAAKEAVSAREAADKQLAESPFSSAAEVDDSLCTPEILTELTEKVEAYDAAAERLRYEAEQEEFQQGRDRTEAGEQIPASEEVDQVLTSAQEAEESLAQQHREYTAYTARMESLDRTAEQLQTALTQRETQAGEQLRTTELAKTVAGQGENDLRMRLSTFVLAARLERVTQAATRHLSTMSSGRYQLLLDPDRQQRGLRGLDLKVFDEYSGEERPAESLSGGETFMTALALALGLAEIVQSEAGGIELESLFIDEGFGSLDEETLEAVMSALHTLQGEGRQVGVVSHVSEMHQQIPVQLRVTKTRSGSHLKMLVHP</sequence>
<dbReference type="Gene3D" id="3.40.50.300">
    <property type="entry name" value="P-loop containing nucleotide triphosphate hydrolases"/>
    <property type="match status" value="2"/>
</dbReference>